<dbReference type="eggNOG" id="ENOG502S5AR">
    <property type="taxonomic scope" value="Eukaryota"/>
</dbReference>
<dbReference type="RefSeq" id="XP_007775538.1">
    <property type="nucleotide sequence ID" value="XM_007777348.1"/>
</dbReference>
<dbReference type="KEGG" id="cput:CONPUDRAFT_170200"/>
<dbReference type="AlphaFoldDB" id="R7SGH1"/>
<protein>
    <submittedName>
        <fullName evidence="1">Uncharacterized protein</fullName>
    </submittedName>
</protein>
<reference evidence="2" key="1">
    <citation type="journal article" date="2012" name="Science">
        <title>The Paleozoic origin of enzymatic lignin decomposition reconstructed from 31 fungal genomes.</title>
        <authorList>
            <person name="Floudas D."/>
            <person name="Binder M."/>
            <person name="Riley R."/>
            <person name="Barry K."/>
            <person name="Blanchette R.A."/>
            <person name="Henrissat B."/>
            <person name="Martinez A.T."/>
            <person name="Otillar R."/>
            <person name="Spatafora J.W."/>
            <person name="Yadav J.S."/>
            <person name="Aerts A."/>
            <person name="Benoit I."/>
            <person name="Boyd A."/>
            <person name="Carlson A."/>
            <person name="Copeland A."/>
            <person name="Coutinho P.M."/>
            <person name="de Vries R.P."/>
            <person name="Ferreira P."/>
            <person name="Findley K."/>
            <person name="Foster B."/>
            <person name="Gaskell J."/>
            <person name="Glotzer D."/>
            <person name="Gorecki P."/>
            <person name="Heitman J."/>
            <person name="Hesse C."/>
            <person name="Hori C."/>
            <person name="Igarashi K."/>
            <person name="Jurgens J.A."/>
            <person name="Kallen N."/>
            <person name="Kersten P."/>
            <person name="Kohler A."/>
            <person name="Kuees U."/>
            <person name="Kumar T.K.A."/>
            <person name="Kuo A."/>
            <person name="LaButti K."/>
            <person name="Larrondo L.F."/>
            <person name="Lindquist E."/>
            <person name="Ling A."/>
            <person name="Lombard V."/>
            <person name="Lucas S."/>
            <person name="Lundell T."/>
            <person name="Martin R."/>
            <person name="McLaughlin D.J."/>
            <person name="Morgenstern I."/>
            <person name="Morin E."/>
            <person name="Murat C."/>
            <person name="Nagy L.G."/>
            <person name="Nolan M."/>
            <person name="Ohm R.A."/>
            <person name="Patyshakuliyeva A."/>
            <person name="Rokas A."/>
            <person name="Ruiz-Duenas F.J."/>
            <person name="Sabat G."/>
            <person name="Salamov A."/>
            <person name="Samejima M."/>
            <person name="Schmutz J."/>
            <person name="Slot J.C."/>
            <person name="St John F."/>
            <person name="Stenlid J."/>
            <person name="Sun H."/>
            <person name="Sun S."/>
            <person name="Syed K."/>
            <person name="Tsang A."/>
            <person name="Wiebenga A."/>
            <person name="Young D."/>
            <person name="Pisabarro A."/>
            <person name="Eastwood D.C."/>
            <person name="Martin F."/>
            <person name="Cullen D."/>
            <person name="Grigoriev I.V."/>
            <person name="Hibbett D.S."/>
        </authorList>
    </citation>
    <scope>NUCLEOTIDE SEQUENCE [LARGE SCALE GENOMIC DNA]</scope>
    <source>
        <strain evidence="2">RWD-64-598 SS2</strain>
    </source>
</reference>
<evidence type="ECO:0000313" key="2">
    <source>
        <dbReference type="Proteomes" id="UP000053558"/>
    </source>
</evidence>
<dbReference type="GeneID" id="19206407"/>
<evidence type="ECO:0000313" key="1">
    <source>
        <dbReference type="EMBL" id="EIW74169.1"/>
    </source>
</evidence>
<organism evidence="1 2">
    <name type="scientific">Coniophora puteana (strain RWD-64-598)</name>
    <name type="common">Brown rot fungus</name>
    <dbReference type="NCBI Taxonomy" id="741705"/>
    <lineage>
        <taxon>Eukaryota</taxon>
        <taxon>Fungi</taxon>
        <taxon>Dikarya</taxon>
        <taxon>Basidiomycota</taxon>
        <taxon>Agaricomycotina</taxon>
        <taxon>Agaricomycetes</taxon>
        <taxon>Agaricomycetidae</taxon>
        <taxon>Boletales</taxon>
        <taxon>Coniophorineae</taxon>
        <taxon>Coniophoraceae</taxon>
        <taxon>Coniophora</taxon>
    </lineage>
</organism>
<dbReference type="EMBL" id="JH711593">
    <property type="protein sequence ID" value="EIW74169.1"/>
    <property type="molecule type" value="Genomic_DNA"/>
</dbReference>
<dbReference type="Proteomes" id="UP000053558">
    <property type="component" value="Unassembled WGS sequence"/>
</dbReference>
<keyword evidence="2" id="KW-1185">Reference proteome</keyword>
<accession>R7SGH1</accession>
<sequence>MLSPREAGNVIDGLCTFALQDGDVYSDQLIDPAKKWQWVFSRLSLEDPWNKDDVTRRLMARGLFEQNQTRALNSVRVLLCMDRTSSPTRMFQVIKQIPTIIDLLLDCMTIEFPRVFPKSTPSSLASEALCALFAWSPDAVPGVSPSTEKVLAAGDIKALNQSMQFLTSQDKWVDRLVQAWTDSEEWSEDSGNVRRSLATTKSLYGSSEPPTKEEAVANIRDGLGRSRISILRLITTLTHCADAAGVKNVDIYPLLAVSYRASFKIGAKEHHRTQDL</sequence>
<name>R7SGH1_CONPW</name>
<proteinExistence type="predicted"/>
<gene>
    <name evidence="1" type="ORF">CONPUDRAFT_170200</name>
</gene>